<protein>
    <recommendedName>
        <fullName evidence="3">C1q domain-containing protein</fullName>
    </recommendedName>
</protein>
<dbReference type="InterPro" id="IPR008983">
    <property type="entry name" value="Tumour_necrosis_fac-like_dom"/>
</dbReference>
<reference evidence="4" key="1">
    <citation type="submission" date="2021-03" db="EMBL/GenBank/DDBJ databases">
        <authorList>
            <person name="Bekaert M."/>
        </authorList>
    </citation>
    <scope>NUCLEOTIDE SEQUENCE</scope>
</reference>
<keyword evidence="1" id="KW-0175">Coiled coil</keyword>
<accession>A0A8S3PUU1</accession>
<dbReference type="EMBL" id="CAJPWZ010000182">
    <property type="protein sequence ID" value="CAG2187705.1"/>
    <property type="molecule type" value="Genomic_DNA"/>
</dbReference>
<proteinExistence type="predicted"/>
<evidence type="ECO:0000313" key="4">
    <source>
        <dbReference type="EMBL" id="CAG2187705.1"/>
    </source>
</evidence>
<dbReference type="InterPro" id="IPR001073">
    <property type="entry name" value="C1q_dom"/>
</dbReference>
<dbReference type="Proteomes" id="UP000683360">
    <property type="component" value="Unassembled WGS sequence"/>
</dbReference>
<dbReference type="Pfam" id="PF00386">
    <property type="entry name" value="C1q"/>
    <property type="match status" value="1"/>
</dbReference>
<evidence type="ECO:0000256" key="2">
    <source>
        <dbReference type="SAM" id="SignalP"/>
    </source>
</evidence>
<feature type="coiled-coil region" evidence="1">
    <location>
        <begin position="165"/>
        <end position="213"/>
    </location>
</feature>
<evidence type="ECO:0000313" key="5">
    <source>
        <dbReference type="Proteomes" id="UP000683360"/>
    </source>
</evidence>
<comment type="caution">
    <text evidence="4">The sequence shown here is derived from an EMBL/GenBank/DDBJ whole genome shotgun (WGS) entry which is preliminary data.</text>
</comment>
<keyword evidence="5" id="KW-1185">Reference proteome</keyword>
<gene>
    <name evidence="4" type="ORF">MEDL_3166</name>
</gene>
<evidence type="ECO:0000256" key="1">
    <source>
        <dbReference type="SAM" id="Coils"/>
    </source>
</evidence>
<dbReference type="Gene3D" id="2.60.120.40">
    <property type="match status" value="1"/>
</dbReference>
<keyword evidence="2" id="KW-0732">Signal</keyword>
<feature type="domain" description="C1q" evidence="3">
    <location>
        <begin position="215"/>
        <end position="332"/>
    </location>
</feature>
<feature type="signal peptide" evidence="2">
    <location>
        <begin position="1"/>
        <end position="19"/>
    </location>
</feature>
<name>A0A8S3PUU1_MYTED</name>
<dbReference type="OrthoDB" id="6184859at2759"/>
<organism evidence="4 5">
    <name type="scientific">Mytilus edulis</name>
    <name type="common">Blue mussel</name>
    <dbReference type="NCBI Taxonomy" id="6550"/>
    <lineage>
        <taxon>Eukaryota</taxon>
        <taxon>Metazoa</taxon>
        <taxon>Spiralia</taxon>
        <taxon>Lophotrochozoa</taxon>
        <taxon>Mollusca</taxon>
        <taxon>Bivalvia</taxon>
        <taxon>Autobranchia</taxon>
        <taxon>Pteriomorphia</taxon>
        <taxon>Mytilida</taxon>
        <taxon>Mytiloidea</taxon>
        <taxon>Mytilidae</taxon>
        <taxon>Mytilinae</taxon>
        <taxon>Mytilus</taxon>
    </lineage>
</organism>
<sequence>MMGISWVFVVINVFLACDGFLLDDRTSPATTSGPLLSDQHYNFLINLIMNERQTRAKLEQHVVRLEQELLATQQGVTDIYHTNSTNNATLEQQTKNWNALHAKYINLENDNSLMRSNLNALRTDHTNLENYTKMLEREVTSLRHLKGVKDLQEVLNLRNETTILRKELKITNNSLNSVRNEAEARKQDFVALLNKAESTEHKLNMEIHNMSNRAAFTVCATENTYSDKSIIMFPTVQTRNSVGNSTLTDLANTGKFRCEKAGLYLISGFFMTDTKVYALLDLYKNEEIICKSYLSVTAGYSFQTSTFLNLQHLNTNDTIYVKPGTTMKVYGDTYSCISFLQLTN</sequence>
<feature type="chain" id="PRO_5035807675" description="C1q domain-containing protein" evidence="2">
    <location>
        <begin position="20"/>
        <end position="344"/>
    </location>
</feature>
<dbReference type="SUPFAM" id="SSF49842">
    <property type="entry name" value="TNF-like"/>
    <property type="match status" value="1"/>
</dbReference>
<dbReference type="AlphaFoldDB" id="A0A8S3PUU1"/>
<feature type="coiled-coil region" evidence="1">
    <location>
        <begin position="48"/>
        <end position="75"/>
    </location>
</feature>
<evidence type="ECO:0000259" key="3">
    <source>
        <dbReference type="Pfam" id="PF00386"/>
    </source>
</evidence>